<accession>A0A2M7B934</accession>
<sequence length="285" mass="31870">MNAPAAEGQAAASNKLRIPALHTLRGDITEYIKEKDISLTEIAAQTARQRRFRKESIGSKRFFVLAAIFVLLVAGFGFGGWYVFLREKPASEKTALQTPKPIIVSEKQEIITLKSENLSELVDSIRQKIDSPVALGAILDIPILLETAGKKEFLKTEGLFNILEITPPANATQALEGSFGLGVYYLKKNVPFIVLKIRSFELAVSGMLEWEKKLSSDLAPILFIKNKALISKKFQDGILKNHDVRMLYDASNNLIIAYAFINTEYLLITTDFDTIEEIFRRFPAS</sequence>
<evidence type="ECO:0000313" key="2">
    <source>
        <dbReference type="EMBL" id="PIU99603.1"/>
    </source>
</evidence>
<reference evidence="3" key="1">
    <citation type="submission" date="2017-09" db="EMBL/GenBank/DDBJ databases">
        <title>Depth-based differentiation of microbial function through sediment-hosted aquifers and enrichment of novel symbionts in the deep terrestrial subsurface.</title>
        <authorList>
            <person name="Probst A.J."/>
            <person name="Ladd B."/>
            <person name="Jarett J.K."/>
            <person name="Geller-Mcgrath D.E."/>
            <person name="Sieber C.M.K."/>
            <person name="Emerson J.B."/>
            <person name="Anantharaman K."/>
            <person name="Thomas B.C."/>
            <person name="Malmstrom R."/>
            <person name="Stieglmeier M."/>
            <person name="Klingl A."/>
            <person name="Woyke T."/>
            <person name="Ryan C.M."/>
            <person name="Banfield J.F."/>
        </authorList>
    </citation>
    <scope>NUCLEOTIDE SEQUENCE [LARGE SCALE GENOMIC DNA]</scope>
</reference>
<protein>
    <submittedName>
        <fullName evidence="2">Uncharacterized protein</fullName>
    </submittedName>
</protein>
<dbReference type="AlphaFoldDB" id="A0A2M7B934"/>
<comment type="caution">
    <text evidence="2">The sequence shown here is derived from an EMBL/GenBank/DDBJ whole genome shotgun (WGS) entry which is preliminary data.</text>
</comment>
<feature type="transmembrane region" description="Helical" evidence="1">
    <location>
        <begin position="62"/>
        <end position="84"/>
    </location>
</feature>
<evidence type="ECO:0000313" key="3">
    <source>
        <dbReference type="Proteomes" id="UP000228561"/>
    </source>
</evidence>
<dbReference type="Proteomes" id="UP000228561">
    <property type="component" value="Unassembled WGS sequence"/>
</dbReference>
<keyword evidence="1" id="KW-1133">Transmembrane helix</keyword>
<name>A0A2M7B934_9BACT</name>
<dbReference type="EMBL" id="PEVG01000017">
    <property type="protein sequence ID" value="PIU99603.1"/>
    <property type="molecule type" value="Genomic_DNA"/>
</dbReference>
<keyword evidence="1" id="KW-0812">Transmembrane</keyword>
<organism evidence="2 3">
    <name type="scientific">Candidatus Tagabacteria bacterium CG03_land_8_20_14_0_80_41_22</name>
    <dbReference type="NCBI Taxonomy" id="1975020"/>
    <lineage>
        <taxon>Bacteria</taxon>
        <taxon>Candidatus Tagaibacteriota</taxon>
    </lineage>
</organism>
<evidence type="ECO:0000256" key="1">
    <source>
        <dbReference type="SAM" id="Phobius"/>
    </source>
</evidence>
<proteinExistence type="predicted"/>
<keyword evidence="1" id="KW-0472">Membrane</keyword>
<gene>
    <name evidence="2" type="ORF">COS58_01490</name>
</gene>